<dbReference type="OrthoDB" id="1929700at2759"/>
<evidence type="ECO:0000256" key="1">
    <source>
        <dbReference type="SAM" id="Phobius"/>
    </source>
</evidence>
<keyword evidence="1" id="KW-0812">Transmembrane</keyword>
<evidence type="ECO:0000313" key="4">
    <source>
        <dbReference type="Proteomes" id="UP000257109"/>
    </source>
</evidence>
<comment type="caution">
    <text evidence="3">The sequence shown here is derived from an EMBL/GenBank/DDBJ whole genome shotgun (WGS) entry which is preliminary data.</text>
</comment>
<reference evidence="3" key="1">
    <citation type="submission" date="2018-05" db="EMBL/GenBank/DDBJ databases">
        <title>Draft genome of Mucuna pruriens seed.</title>
        <authorList>
            <person name="Nnadi N.E."/>
            <person name="Vos R."/>
            <person name="Hasami M.H."/>
            <person name="Devisetty U.K."/>
            <person name="Aguiy J.C."/>
        </authorList>
    </citation>
    <scope>NUCLEOTIDE SEQUENCE [LARGE SCALE GENOMIC DNA]</scope>
    <source>
        <strain evidence="3">JCA_2017</strain>
    </source>
</reference>
<evidence type="ECO:0000313" key="3">
    <source>
        <dbReference type="EMBL" id="RDX58122.1"/>
    </source>
</evidence>
<feature type="non-terminal residue" evidence="3">
    <location>
        <position position="1"/>
    </location>
</feature>
<sequence length="261" mass="29755">MIIFHKLMLLKVRILSLSNQGTLQCNRVDYYQYLRYHASQHSSSSSFITYVAHSSNFSVLSHLTYFNSLHAITLANGSKRAPNIVSKAKYLPFVPLDFVLYILNCLFNLVSISCLTHTLNCIVTLSHNSIVIQDCNIVQVIGPRHESQDLYHLSFPFVDCTTTSSPELLHNRLGHPILSKLQKMAPSILCLVLIMSHFYTNIQVLRSDNALVYFFITLLNSFILMKLYISLHVLIHPKQNGVAERKNRHLIKTTLHFVAPS</sequence>
<organism evidence="3 4">
    <name type="scientific">Mucuna pruriens</name>
    <name type="common">Velvet bean</name>
    <name type="synonym">Dolichos pruriens</name>
    <dbReference type="NCBI Taxonomy" id="157652"/>
    <lineage>
        <taxon>Eukaryota</taxon>
        <taxon>Viridiplantae</taxon>
        <taxon>Streptophyta</taxon>
        <taxon>Embryophyta</taxon>
        <taxon>Tracheophyta</taxon>
        <taxon>Spermatophyta</taxon>
        <taxon>Magnoliopsida</taxon>
        <taxon>eudicotyledons</taxon>
        <taxon>Gunneridae</taxon>
        <taxon>Pentapetalae</taxon>
        <taxon>rosids</taxon>
        <taxon>fabids</taxon>
        <taxon>Fabales</taxon>
        <taxon>Fabaceae</taxon>
        <taxon>Papilionoideae</taxon>
        <taxon>50 kb inversion clade</taxon>
        <taxon>NPAAA clade</taxon>
        <taxon>indigoferoid/millettioid clade</taxon>
        <taxon>Phaseoleae</taxon>
        <taxon>Mucuna</taxon>
    </lineage>
</organism>
<feature type="transmembrane region" description="Helical" evidence="1">
    <location>
        <begin position="181"/>
        <end position="199"/>
    </location>
</feature>
<keyword evidence="1" id="KW-0472">Membrane</keyword>
<evidence type="ECO:0000256" key="2">
    <source>
        <dbReference type="SAM" id="SignalP"/>
    </source>
</evidence>
<feature type="signal peptide" evidence="2">
    <location>
        <begin position="1"/>
        <end position="18"/>
    </location>
</feature>
<keyword evidence="2" id="KW-0732">Signal</keyword>
<keyword evidence="1" id="KW-1133">Transmembrane helix</keyword>
<dbReference type="AlphaFoldDB" id="A0A371E014"/>
<protein>
    <recommendedName>
        <fullName evidence="5">GAG-pre-integrase domain-containing protein</fullName>
    </recommendedName>
</protein>
<gene>
    <name evidence="3" type="ORF">CR513_62585</name>
</gene>
<dbReference type="InterPro" id="IPR012337">
    <property type="entry name" value="RNaseH-like_sf"/>
</dbReference>
<proteinExistence type="predicted"/>
<keyword evidence="4" id="KW-1185">Reference proteome</keyword>
<dbReference type="SUPFAM" id="SSF53098">
    <property type="entry name" value="Ribonuclease H-like"/>
    <property type="match status" value="1"/>
</dbReference>
<feature type="chain" id="PRO_5016763691" description="GAG-pre-integrase domain-containing protein" evidence="2">
    <location>
        <begin position="19"/>
        <end position="261"/>
    </location>
</feature>
<accession>A0A371E014</accession>
<feature type="transmembrane region" description="Helical" evidence="1">
    <location>
        <begin position="211"/>
        <end position="229"/>
    </location>
</feature>
<name>A0A371E014_MUCPR</name>
<dbReference type="EMBL" id="QJKJ01017814">
    <property type="protein sequence ID" value="RDX58122.1"/>
    <property type="molecule type" value="Genomic_DNA"/>
</dbReference>
<dbReference type="Proteomes" id="UP000257109">
    <property type="component" value="Unassembled WGS sequence"/>
</dbReference>
<evidence type="ECO:0008006" key="5">
    <source>
        <dbReference type="Google" id="ProtNLM"/>
    </source>
</evidence>